<evidence type="ECO:0008006" key="5">
    <source>
        <dbReference type="Google" id="ProtNLM"/>
    </source>
</evidence>
<keyword evidence="2" id="KW-1133">Transmembrane helix</keyword>
<organism evidence="3 4">
    <name type="scientific">Virgisporangium aurantiacum</name>
    <dbReference type="NCBI Taxonomy" id="175570"/>
    <lineage>
        <taxon>Bacteria</taxon>
        <taxon>Bacillati</taxon>
        <taxon>Actinomycetota</taxon>
        <taxon>Actinomycetes</taxon>
        <taxon>Micromonosporales</taxon>
        <taxon>Micromonosporaceae</taxon>
        <taxon>Virgisporangium</taxon>
    </lineage>
</organism>
<dbReference type="Pfam" id="PF11271">
    <property type="entry name" value="PorA"/>
    <property type="match status" value="1"/>
</dbReference>
<feature type="region of interest" description="Disordered" evidence="1">
    <location>
        <begin position="313"/>
        <end position="335"/>
    </location>
</feature>
<dbReference type="InterPro" id="IPR021424">
    <property type="entry name" value="PorA"/>
</dbReference>
<dbReference type="AlphaFoldDB" id="A0A8J3ZAU4"/>
<name>A0A8J3ZAU4_9ACTN</name>
<comment type="caution">
    <text evidence="3">The sequence shown here is derived from an EMBL/GenBank/DDBJ whole genome shotgun (WGS) entry which is preliminary data.</text>
</comment>
<gene>
    <name evidence="3" type="ORF">Vau01_058960</name>
</gene>
<evidence type="ECO:0000313" key="3">
    <source>
        <dbReference type="EMBL" id="GIJ58380.1"/>
    </source>
</evidence>
<dbReference type="EMBL" id="BOPG01000034">
    <property type="protein sequence ID" value="GIJ58380.1"/>
    <property type="molecule type" value="Genomic_DNA"/>
</dbReference>
<accession>A0A8J3ZAU4</accession>
<evidence type="ECO:0000256" key="2">
    <source>
        <dbReference type="SAM" id="Phobius"/>
    </source>
</evidence>
<keyword evidence="2" id="KW-0472">Membrane</keyword>
<evidence type="ECO:0000256" key="1">
    <source>
        <dbReference type="SAM" id="MobiDB-lite"/>
    </source>
</evidence>
<sequence length="335" mass="36870">MRRVAGILLVTLGAFGITLGLLMPTVIYDRLAVAPLDPDSETVAQGTNMTVFYPGELAKGGNPIRTDATVTARRIVSGQYDAPEVKLNGDVALWRVGLVVEDERGTLINAIEQWVCVDRRTAEGLQDCEKEKIDDGTETTDVDQRGLQYKFPFDTQKKDYTFFDISLRRALPIAYDGEESVNGLATYRFVQRIEPTKVKTQQVPGSLFGSTEGTLSSDQMYENVRKIWVEPHTGQIVKGEEQQRQFLQGPGNKQFVVLAGTLAWTPQTVQQQVDKASEAADRLVLLTRTGPIVMWTVGGLMVIGGVLLLVSGRGTPRSRHRGRPKAVEPEPVPTG</sequence>
<keyword evidence="4" id="KW-1185">Reference proteome</keyword>
<reference evidence="3" key="1">
    <citation type="submission" date="2021-01" db="EMBL/GenBank/DDBJ databases">
        <title>Whole genome shotgun sequence of Virgisporangium aurantiacum NBRC 16421.</title>
        <authorList>
            <person name="Komaki H."/>
            <person name="Tamura T."/>
        </authorList>
    </citation>
    <scope>NUCLEOTIDE SEQUENCE</scope>
    <source>
        <strain evidence="3">NBRC 16421</strain>
    </source>
</reference>
<proteinExistence type="predicted"/>
<dbReference type="RefSeq" id="WP_203999010.1">
    <property type="nucleotide sequence ID" value="NZ_BOPG01000034.1"/>
</dbReference>
<keyword evidence="2" id="KW-0812">Transmembrane</keyword>
<evidence type="ECO:0000313" key="4">
    <source>
        <dbReference type="Proteomes" id="UP000612585"/>
    </source>
</evidence>
<feature type="transmembrane region" description="Helical" evidence="2">
    <location>
        <begin position="292"/>
        <end position="311"/>
    </location>
</feature>
<protein>
    <recommendedName>
        <fullName evidence="5">DUF3068 domain-containing protein</fullName>
    </recommendedName>
</protein>
<dbReference type="Proteomes" id="UP000612585">
    <property type="component" value="Unassembled WGS sequence"/>
</dbReference>